<proteinExistence type="predicted"/>
<gene>
    <name evidence="1" type="ORF">PXEA_LOCUS23584</name>
</gene>
<dbReference type="Proteomes" id="UP000784294">
    <property type="component" value="Unassembled WGS sequence"/>
</dbReference>
<organism evidence="1 2">
    <name type="scientific">Protopolystoma xenopodis</name>
    <dbReference type="NCBI Taxonomy" id="117903"/>
    <lineage>
        <taxon>Eukaryota</taxon>
        <taxon>Metazoa</taxon>
        <taxon>Spiralia</taxon>
        <taxon>Lophotrochozoa</taxon>
        <taxon>Platyhelminthes</taxon>
        <taxon>Monogenea</taxon>
        <taxon>Polyopisthocotylea</taxon>
        <taxon>Polystomatidea</taxon>
        <taxon>Polystomatidae</taxon>
        <taxon>Protopolystoma</taxon>
    </lineage>
</organism>
<evidence type="ECO:0000313" key="1">
    <source>
        <dbReference type="EMBL" id="VEL30144.1"/>
    </source>
</evidence>
<evidence type="ECO:0000313" key="2">
    <source>
        <dbReference type="Proteomes" id="UP000784294"/>
    </source>
</evidence>
<sequence length="118" mass="13144">MVFLGFQLVFRLQPDASLSDSVRSVAESLSFRIFTCFYKFLPKSHAPLLHAFVSASASSQVGTDQFNTYVTANHELCSHDPLSSDLMLQLSCSFCLDGQKIFSSRQQWTAVSTPRLEA</sequence>
<keyword evidence="2" id="KW-1185">Reference proteome</keyword>
<name>A0A3S5ARC9_9PLAT</name>
<reference evidence="1" key="1">
    <citation type="submission" date="2018-11" db="EMBL/GenBank/DDBJ databases">
        <authorList>
            <consortium name="Pathogen Informatics"/>
        </authorList>
    </citation>
    <scope>NUCLEOTIDE SEQUENCE</scope>
</reference>
<dbReference type="AlphaFoldDB" id="A0A3S5ARC9"/>
<protein>
    <submittedName>
        <fullName evidence="1">Uncharacterized protein</fullName>
    </submittedName>
</protein>
<accession>A0A3S5ARC9</accession>
<dbReference type="EMBL" id="CAAALY010109768">
    <property type="protein sequence ID" value="VEL30144.1"/>
    <property type="molecule type" value="Genomic_DNA"/>
</dbReference>
<comment type="caution">
    <text evidence="1">The sequence shown here is derived from an EMBL/GenBank/DDBJ whole genome shotgun (WGS) entry which is preliminary data.</text>
</comment>